<dbReference type="PANTHER" id="PTHR34039:SF1">
    <property type="entry name" value="UPF0102 PROTEIN YRAN"/>
    <property type="match status" value="1"/>
</dbReference>
<dbReference type="InterPro" id="IPR003509">
    <property type="entry name" value="UPF0102_YraN-like"/>
</dbReference>
<dbReference type="Pfam" id="PF02021">
    <property type="entry name" value="UPF0102"/>
    <property type="match status" value="1"/>
</dbReference>
<evidence type="ECO:0000256" key="2">
    <source>
        <dbReference type="HAMAP-Rule" id="MF_00048"/>
    </source>
</evidence>
<dbReference type="InterPro" id="IPR011335">
    <property type="entry name" value="Restrct_endonuc-II-like"/>
</dbReference>
<dbReference type="SUPFAM" id="SSF52980">
    <property type="entry name" value="Restriction endonuclease-like"/>
    <property type="match status" value="1"/>
</dbReference>
<comment type="similarity">
    <text evidence="1 2">Belongs to the UPF0102 family.</text>
</comment>
<dbReference type="Gene3D" id="3.40.1350.10">
    <property type="match status" value="1"/>
</dbReference>
<dbReference type="Proteomes" id="UP000187172">
    <property type="component" value="Unassembled WGS sequence"/>
</dbReference>
<name>A0A1R1F300_9BACL</name>
<proteinExistence type="inferred from homology"/>
<dbReference type="HAMAP" id="MF_00048">
    <property type="entry name" value="UPF0102"/>
    <property type="match status" value="1"/>
</dbReference>
<dbReference type="PANTHER" id="PTHR34039">
    <property type="entry name" value="UPF0102 PROTEIN YRAN"/>
    <property type="match status" value="1"/>
</dbReference>
<keyword evidence="4" id="KW-1185">Reference proteome</keyword>
<reference evidence="3 4" key="1">
    <citation type="submission" date="2016-11" db="EMBL/GenBank/DDBJ databases">
        <title>Paenibacillus species isolates.</title>
        <authorList>
            <person name="Beno S.M."/>
        </authorList>
    </citation>
    <scope>NUCLEOTIDE SEQUENCE [LARGE SCALE GENOMIC DNA]</scope>
    <source>
        <strain evidence="3 4">FSL R5-0378</strain>
    </source>
</reference>
<sequence length="128" mass="14189">MNGRQGKMKDNRRQKGAAAERAAADLLLSAGYRIRDRNWRCRSGELDVVAEDGGVIVFVEVRSRTAGTSFGTAAESVNFRKIRQVRSTAEVYLHAQRLEGREVRFDVVAVELGRDLSIAAINHIQGAF</sequence>
<accession>A0A1R1F300</accession>
<dbReference type="AlphaFoldDB" id="A0A1R1F300"/>
<evidence type="ECO:0000313" key="4">
    <source>
        <dbReference type="Proteomes" id="UP000187172"/>
    </source>
</evidence>
<protein>
    <recommendedName>
        <fullName evidence="2">UPF0102 protein BK138_08195</fullName>
    </recommendedName>
</protein>
<dbReference type="InterPro" id="IPR011856">
    <property type="entry name" value="tRNA_endonuc-like_dom_sf"/>
</dbReference>
<dbReference type="GO" id="GO:0003676">
    <property type="term" value="F:nucleic acid binding"/>
    <property type="evidence" value="ECO:0007669"/>
    <property type="project" value="InterPro"/>
</dbReference>
<evidence type="ECO:0000313" key="3">
    <source>
        <dbReference type="EMBL" id="OMF58488.1"/>
    </source>
</evidence>
<dbReference type="EMBL" id="MRTP01000001">
    <property type="protein sequence ID" value="OMF58488.1"/>
    <property type="molecule type" value="Genomic_DNA"/>
</dbReference>
<dbReference type="NCBIfam" id="TIGR00252">
    <property type="entry name" value="YraN family protein"/>
    <property type="match status" value="1"/>
</dbReference>
<dbReference type="NCBIfam" id="NF009154">
    <property type="entry name" value="PRK12497.3-3"/>
    <property type="match status" value="1"/>
</dbReference>
<comment type="caution">
    <text evidence="3">The sequence shown here is derived from an EMBL/GenBank/DDBJ whole genome shotgun (WGS) entry which is preliminary data.</text>
</comment>
<dbReference type="STRING" id="297318.BK138_08195"/>
<evidence type="ECO:0000256" key="1">
    <source>
        <dbReference type="ARBA" id="ARBA00006738"/>
    </source>
</evidence>
<dbReference type="NCBIfam" id="NF009150">
    <property type="entry name" value="PRK12497.1-3"/>
    <property type="match status" value="1"/>
</dbReference>
<organism evidence="3 4">
    <name type="scientific">Paenibacillus rhizosphaerae</name>
    <dbReference type="NCBI Taxonomy" id="297318"/>
    <lineage>
        <taxon>Bacteria</taxon>
        <taxon>Bacillati</taxon>
        <taxon>Bacillota</taxon>
        <taxon>Bacilli</taxon>
        <taxon>Bacillales</taxon>
        <taxon>Paenibacillaceae</taxon>
        <taxon>Paenibacillus</taxon>
    </lineage>
</organism>
<dbReference type="RefSeq" id="WP_076168191.1">
    <property type="nucleotide sequence ID" value="NZ_MRTP01000001.1"/>
</dbReference>
<gene>
    <name evidence="3" type="ORF">BK138_08195</name>
</gene>